<protein>
    <submittedName>
        <fullName evidence="4">Enoyl-[acyl-carrier-protein] reductase FabK</fullName>
    </submittedName>
</protein>
<dbReference type="PANTHER" id="PTHR32332:SF20">
    <property type="entry name" value="2-NITROPROPANE DIOXYGENASE-LIKE PROTEIN"/>
    <property type="match status" value="1"/>
</dbReference>
<evidence type="ECO:0000313" key="4">
    <source>
        <dbReference type="EMBL" id="MBO8435665.1"/>
    </source>
</evidence>
<gene>
    <name evidence="4" type="primary">fabK</name>
    <name evidence="4" type="ORF">IAA97_01625</name>
</gene>
<proteinExistence type="predicted"/>
<sequence>MLVTPITELLGIKYPVFQGGMAWISDGKLAAAVSNGGGLGIIASGNAPASYVRDEIRKAKSLTDKPFGVNIMLLSPYADEIADVVAEEKVAVVTTGAGNPQKYMKMWKEAGIKVIPVVASTAIAKLMERMGASAVIAEGGESGGHIGELTTMVLVPLIVSSVSIPVIAAGGIATGEQGAAAFMLGAVGIQMGTRFLSADECSISEVYKEKILKASDRCTMVTGKRLGHPVRSLKSPFSRSYEKAEYSSISDDELEALAVGALRKAVVDGDNENGCFLAGQVAALVNKSESAASIVKSIAEDTEKCLKGASKWIR</sequence>
<dbReference type="NCBIfam" id="TIGR03151">
    <property type="entry name" value="enACPred_II"/>
    <property type="match status" value="1"/>
</dbReference>
<keyword evidence="1" id="KW-0285">Flavoprotein</keyword>
<dbReference type="SUPFAM" id="SSF51412">
    <property type="entry name" value="Inosine monophosphate dehydrogenase (IMPDH)"/>
    <property type="match status" value="1"/>
</dbReference>
<dbReference type="Gene3D" id="3.20.20.70">
    <property type="entry name" value="Aldolase class I"/>
    <property type="match status" value="1"/>
</dbReference>
<evidence type="ECO:0000256" key="2">
    <source>
        <dbReference type="ARBA" id="ARBA00022643"/>
    </source>
</evidence>
<dbReference type="InterPro" id="IPR013785">
    <property type="entry name" value="Aldolase_TIM"/>
</dbReference>
<keyword evidence="3" id="KW-0560">Oxidoreductase</keyword>
<dbReference type="PANTHER" id="PTHR32332">
    <property type="entry name" value="2-NITROPROPANE DIOXYGENASE"/>
    <property type="match status" value="1"/>
</dbReference>
<name>A0A9D9H1N6_9SPIO</name>
<reference evidence="4" key="1">
    <citation type="submission" date="2020-10" db="EMBL/GenBank/DDBJ databases">
        <authorList>
            <person name="Gilroy R."/>
        </authorList>
    </citation>
    <scope>NUCLEOTIDE SEQUENCE</scope>
    <source>
        <strain evidence="4">7293</strain>
    </source>
</reference>
<keyword evidence="2" id="KW-0288">FMN</keyword>
<dbReference type="InterPro" id="IPR017569">
    <property type="entry name" value="Enoyl_ACP_red-II_put"/>
</dbReference>
<evidence type="ECO:0000256" key="3">
    <source>
        <dbReference type="ARBA" id="ARBA00023002"/>
    </source>
</evidence>
<comment type="caution">
    <text evidence="4">The sequence shown here is derived from an EMBL/GenBank/DDBJ whole genome shotgun (WGS) entry which is preliminary data.</text>
</comment>
<accession>A0A9D9H1N6</accession>
<dbReference type="CDD" id="cd04730">
    <property type="entry name" value="NPD_like"/>
    <property type="match status" value="1"/>
</dbReference>
<dbReference type="Proteomes" id="UP000823615">
    <property type="component" value="Unassembled WGS sequence"/>
</dbReference>
<dbReference type="EMBL" id="JADIMT010000028">
    <property type="protein sequence ID" value="MBO8435665.1"/>
    <property type="molecule type" value="Genomic_DNA"/>
</dbReference>
<dbReference type="InterPro" id="IPR004136">
    <property type="entry name" value="NMO"/>
</dbReference>
<organism evidence="4 5">
    <name type="scientific">Candidatus Ornithospirochaeta stercoripullorum</name>
    <dbReference type="NCBI Taxonomy" id="2840899"/>
    <lineage>
        <taxon>Bacteria</taxon>
        <taxon>Pseudomonadati</taxon>
        <taxon>Spirochaetota</taxon>
        <taxon>Spirochaetia</taxon>
        <taxon>Spirochaetales</taxon>
        <taxon>Spirochaetaceae</taxon>
        <taxon>Spirochaetaceae incertae sedis</taxon>
        <taxon>Candidatus Ornithospirochaeta</taxon>
    </lineage>
</organism>
<dbReference type="AlphaFoldDB" id="A0A9D9H1N6"/>
<evidence type="ECO:0000313" key="5">
    <source>
        <dbReference type="Proteomes" id="UP000823615"/>
    </source>
</evidence>
<dbReference type="Pfam" id="PF03060">
    <property type="entry name" value="NMO"/>
    <property type="match status" value="1"/>
</dbReference>
<evidence type="ECO:0000256" key="1">
    <source>
        <dbReference type="ARBA" id="ARBA00022630"/>
    </source>
</evidence>
<reference evidence="4" key="2">
    <citation type="journal article" date="2021" name="PeerJ">
        <title>Extensive microbial diversity within the chicken gut microbiome revealed by metagenomics and culture.</title>
        <authorList>
            <person name="Gilroy R."/>
            <person name="Ravi A."/>
            <person name="Getino M."/>
            <person name="Pursley I."/>
            <person name="Horton D.L."/>
            <person name="Alikhan N.F."/>
            <person name="Baker D."/>
            <person name="Gharbi K."/>
            <person name="Hall N."/>
            <person name="Watson M."/>
            <person name="Adriaenssens E.M."/>
            <person name="Foster-Nyarko E."/>
            <person name="Jarju S."/>
            <person name="Secka A."/>
            <person name="Antonio M."/>
            <person name="Oren A."/>
            <person name="Chaudhuri R.R."/>
            <person name="La Ragione R."/>
            <person name="Hildebrand F."/>
            <person name="Pallen M.J."/>
        </authorList>
    </citation>
    <scope>NUCLEOTIDE SEQUENCE</scope>
    <source>
        <strain evidence="4">7293</strain>
    </source>
</reference>
<dbReference type="GO" id="GO:0018580">
    <property type="term" value="F:nitronate monooxygenase activity"/>
    <property type="evidence" value="ECO:0007669"/>
    <property type="project" value="InterPro"/>
</dbReference>